<feature type="domain" description="PAC" evidence="4">
    <location>
        <begin position="532"/>
        <end position="584"/>
    </location>
</feature>
<dbReference type="Proteomes" id="UP000015455">
    <property type="component" value="Unassembled WGS sequence"/>
</dbReference>
<dbReference type="FunFam" id="3.20.20.450:FF:000001">
    <property type="entry name" value="Cyclic di-GMP phosphodiesterase yahA"/>
    <property type="match status" value="1"/>
</dbReference>
<dbReference type="Gene3D" id="3.20.20.450">
    <property type="entry name" value="EAL domain"/>
    <property type="match status" value="1"/>
</dbReference>
<dbReference type="InterPro" id="IPR029787">
    <property type="entry name" value="Nucleotide_cyclase"/>
</dbReference>
<feature type="domain" description="EAL" evidence="5">
    <location>
        <begin position="760"/>
        <end position="1014"/>
    </location>
</feature>
<comment type="caution">
    <text evidence="7">The sequence shown here is derived from an EMBL/GenBank/DDBJ whole genome shotgun (WGS) entry which is preliminary data.</text>
</comment>
<dbReference type="CDD" id="cd01949">
    <property type="entry name" value="GGDEF"/>
    <property type="match status" value="1"/>
</dbReference>
<reference evidence="7 8" key="1">
    <citation type="submission" date="2013-06" db="EMBL/GenBank/DDBJ databases">
        <title>Draft genome sequence of Thauera terpenica.</title>
        <authorList>
            <person name="Liu B."/>
            <person name="Frostegard A.H."/>
            <person name="Shapleigh J.P."/>
        </authorList>
    </citation>
    <scope>NUCLEOTIDE SEQUENCE [LARGE SCALE GENOMIC DNA]</scope>
    <source>
        <strain evidence="7 8">58Eu</strain>
    </source>
</reference>
<dbReference type="SMART" id="SM00267">
    <property type="entry name" value="GGDEF"/>
    <property type="match status" value="1"/>
</dbReference>
<organism evidence="7 8">
    <name type="scientific">Thauera terpenica 58Eu</name>
    <dbReference type="NCBI Taxonomy" id="1348657"/>
    <lineage>
        <taxon>Bacteria</taxon>
        <taxon>Pseudomonadati</taxon>
        <taxon>Pseudomonadota</taxon>
        <taxon>Betaproteobacteria</taxon>
        <taxon>Rhodocyclales</taxon>
        <taxon>Zoogloeaceae</taxon>
        <taxon>Thauera</taxon>
    </lineage>
</organism>
<evidence type="ECO:0000256" key="2">
    <source>
        <dbReference type="SAM" id="Phobius"/>
    </source>
</evidence>
<dbReference type="InterPro" id="IPR052155">
    <property type="entry name" value="Biofilm_reg_signaling"/>
</dbReference>
<keyword evidence="2" id="KW-0472">Membrane</keyword>
<evidence type="ECO:0000256" key="1">
    <source>
        <dbReference type="ARBA" id="ARBA00051114"/>
    </source>
</evidence>
<dbReference type="SUPFAM" id="SSF55785">
    <property type="entry name" value="PYP-like sensor domain (PAS domain)"/>
    <property type="match status" value="2"/>
</dbReference>
<protein>
    <recommendedName>
        <fullName evidence="9">Diguanylate cyclase</fullName>
    </recommendedName>
</protein>
<dbReference type="eggNOG" id="COG5001">
    <property type="taxonomic scope" value="Bacteria"/>
</dbReference>
<sequence>MIFLALTVAIALVSIAGFRWYQLDVQRAVQQNLLSITEAKVNHFLAWREERRENGKALVNDPGFRAEFQRWIAAGATDKAEEERLRQRLLAIRDAYAYEDILLFDGELRQVLSTRRDAAPPAAEAMKQAAEVLHSGAIEYSDITYLRSGSREHARINILAPVRPPGTQAGAAIGLVLLRADPTLKLFATLSTWPMPSESGETFLARRDGEVITYLSAVRQPSANGAALQFSMQEKELLSAQTARGAEGFLEGTDYREVRVFGASRSIPDTSWIIVSKIDKAEIEEPIRRIAWLVSVVTLLFIGGAGAATTIWWRNQRSSLLADVYRARWQEQASRQRLENITKYANDIILLLDEHHHIVEANERAVEAYGYALAELRGMHTIELRDATARGRFEDDRNYWTTAGSTYETVQRHRSGKAFAVEVSGRVVALDGQRYHLAIIRDISERKRAEATIRDREEQLDLYAKVFEHSGEGIMICDSKNRIVAINSGFTRLTGYCIDDLQGKNPSVLASGETPRDTYRELWSSIKRDDYWQGEVLNRRKDGTLLPEWLNISVVRNDKGKLSHFIAAFTDISERKAAESEIRHLAHHDVLTGLLNRYSLQSRLEQALSTVRREQQMLAVLLLDLDQFKSINDTLGHAMGDKLLKLVAQRLHDSVRDSDIVSRLGGDEFVIVLTDLGGASASAALRVADKIRRALAQPYFIDTEVLHITPSIGLAVYPSDGGDCETLVKNADVAMYHAKAQGRNNIQFFNPQMNQAAMERSRMSQALRVALDEGQFELHYQAQLDTRSRAVVGFEALIRWRHPVEGLISPQEFIPVAEDTSLILPLGEWVLDEACRQLREWQDAGMNGVTMAINLSAHQLRSPKLVSHVAATLEKHRLQGADIELEITESVAMHNPEASIKQLQALRNLGLRLSIDDFGTGYSSLSYLKLLPIQTLKLDRSFVRDIETDVNNVIICTTTIALAHSLGLKVVGEGVETTAQHNLLKAHGCDLVQGFLFSKPLTAALVPGFVDENLASRMQIVYA</sequence>
<keyword evidence="2" id="KW-1133">Transmembrane helix</keyword>
<dbReference type="STRING" id="1348657.M622_14930"/>
<proteinExistence type="predicted"/>
<gene>
    <name evidence="7" type="ORF">M622_14930</name>
</gene>
<dbReference type="Pfam" id="PF13426">
    <property type="entry name" value="PAS_9"/>
    <property type="match status" value="1"/>
</dbReference>
<feature type="domain" description="PAS" evidence="3">
    <location>
        <begin position="459"/>
        <end position="505"/>
    </location>
</feature>
<dbReference type="InterPro" id="IPR000014">
    <property type="entry name" value="PAS"/>
</dbReference>
<dbReference type="InterPro" id="IPR035919">
    <property type="entry name" value="EAL_sf"/>
</dbReference>
<keyword evidence="2" id="KW-0812">Transmembrane</keyword>
<dbReference type="NCBIfam" id="TIGR00229">
    <property type="entry name" value="sensory_box"/>
    <property type="match status" value="2"/>
</dbReference>
<dbReference type="CDD" id="cd01948">
    <property type="entry name" value="EAL"/>
    <property type="match status" value="1"/>
</dbReference>
<dbReference type="InterPro" id="IPR000160">
    <property type="entry name" value="GGDEF_dom"/>
</dbReference>
<feature type="domain" description="PAS" evidence="3">
    <location>
        <begin position="334"/>
        <end position="382"/>
    </location>
</feature>
<dbReference type="NCBIfam" id="TIGR00254">
    <property type="entry name" value="GGDEF"/>
    <property type="match status" value="1"/>
</dbReference>
<evidence type="ECO:0000259" key="5">
    <source>
        <dbReference type="PROSITE" id="PS50883"/>
    </source>
</evidence>
<dbReference type="PANTHER" id="PTHR44757:SF2">
    <property type="entry name" value="BIOFILM ARCHITECTURE MAINTENANCE PROTEIN MBAA"/>
    <property type="match status" value="1"/>
</dbReference>
<dbReference type="CDD" id="cd18774">
    <property type="entry name" value="PDC2_HK_sensor"/>
    <property type="match status" value="1"/>
</dbReference>
<dbReference type="OrthoDB" id="9813903at2"/>
<dbReference type="RefSeq" id="WP_021249284.1">
    <property type="nucleotide sequence ID" value="NZ_ATJV01000052.1"/>
</dbReference>
<name>S9ZM52_9RHOO</name>
<dbReference type="PATRIC" id="fig|1348657.5.peg.1861"/>
<dbReference type="SMART" id="SM00086">
    <property type="entry name" value="PAC"/>
    <property type="match status" value="2"/>
</dbReference>
<dbReference type="GO" id="GO:0071111">
    <property type="term" value="F:cyclic-guanylate-specific phosphodiesterase activity"/>
    <property type="evidence" value="ECO:0007669"/>
    <property type="project" value="UniProtKB-EC"/>
</dbReference>
<dbReference type="Pfam" id="PF00563">
    <property type="entry name" value="EAL"/>
    <property type="match status" value="1"/>
</dbReference>
<dbReference type="Pfam" id="PF08448">
    <property type="entry name" value="PAS_4"/>
    <property type="match status" value="1"/>
</dbReference>
<evidence type="ECO:0000259" key="4">
    <source>
        <dbReference type="PROSITE" id="PS50113"/>
    </source>
</evidence>
<dbReference type="PROSITE" id="PS50883">
    <property type="entry name" value="EAL"/>
    <property type="match status" value="1"/>
</dbReference>
<dbReference type="SMART" id="SM00052">
    <property type="entry name" value="EAL"/>
    <property type="match status" value="1"/>
</dbReference>
<dbReference type="SUPFAM" id="SSF55073">
    <property type="entry name" value="Nucleotide cyclase"/>
    <property type="match status" value="1"/>
</dbReference>
<dbReference type="PANTHER" id="PTHR44757">
    <property type="entry name" value="DIGUANYLATE CYCLASE DGCP"/>
    <property type="match status" value="1"/>
</dbReference>
<dbReference type="Gene3D" id="3.30.450.20">
    <property type="entry name" value="PAS domain"/>
    <property type="match status" value="3"/>
</dbReference>
<dbReference type="AlphaFoldDB" id="S9ZM52"/>
<dbReference type="SUPFAM" id="SSF141868">
    <property type="entry name" value="EAL domain-like"/>
    <property type="match status" value="1"/>
</dbReference>
<dbReference type="InterPro" id="IPR013656">
    <property type="entry name" value="PAS_4"/>
</dbReference>
<dbReference type="CDD" id="cd00130">
    <property type="entry name" value="PAS"/>
    <property type="match status" value="2"/>
</dbReference>
<dbReference type="FunFam" id="3.30.70.270:FF:000001">
    <property type="entry name" value="Diguanylate cyclase domain protein"/>
    <property type="match status" value="1"/>
</dbReference>
<comment type="catalytic activity">
    <reaction evidence="1">
        <text>3',3'-c-di-GMP + H2O = 5'-phosphoguanylyl(3'-&gt;5')guanosine + H(+)</text>
        <dbReference type="Rhea" id="RHEA:24902"/>
        <dbReference type="ChEBI" id="CHEBI:15377"/>
        <dbReference type="ChEBI" id="CHEBI:15378"/>
        <dbReference type="ChEBI" id="CHEBI:58754"/>
        <dbReference type="ChEBI" id="CHEBI:58805"/>
        <dbReference type="EC" id="3.1.4.52"/>
    </reaction>
    <physiologicalReaction direction="left-to-right" evidence="1">
        <dbReference type="Rhea" id="RHEA:24903"/>
    </physiologicalReaction>
</comment>
<dbReference type="PROSITE" id="PS50112">
    <property type="entry name" value="PAS"/>
    <property type="match status" value="2"/>
</dbReference>
<dbReference type="InterPro" id="IPR035965">
    <property type="entry name" value="PAS-like_dom_sf"/>
</dbReference>
<evidence type="ECO:0000313" key="8">
    <source>
        <dbReference type="Proteomes" id="UP000015455"/>
    </source>
</evidence>
<evidence type="ECO:0000259" key="6">
    <source>
        <dbReference type="PROSITE" id="PS50887"/>
    </source>
</evidence>
<dbReference type="InterPro" id="IPR001610">
    <property type="entry name" value="PAC"/>
</dbReference>
<feature type="transmembrane region" description="Helical" evidence="2">
    <location>
        <begin position="290"/>
        <end position="313"/>
    </location>
</feature>
<evidence type="ECO:0000259" key="3">
    <source>
        <dbReference type="PROSITE" id="PS50112"/>
    </source>
</evidence>
<dbReference type="InterPro" id="IPR043128">
    <property type="entry name" value="Rev_trsase/Diguanyl_cyclase"/>
</dbReference>
<dbReference type="SMART" id="SM00091">
    <property type="entry name" value="PAS"/>
    <property type="match status" value="2"/>
</dbReference>
<dbReference type="InterPro" id="IPR001633">
    <property type="entry name" value="EAL_dom"/>
</dbReference>
<dbReference type="Gene3D" id="3.30.70.270">
    <property type="match status" value="1"/>
</dbReference>
<dbReference type="Pfam" id="PF00990">
    <property type="entry name" value="GGDEF"/>
    <property type="match status" value="1"/>
</dbReference>
<feature type="domain" description="GGDEF" evidence="6">
    <location>
        <begin position="616"/>
        <end position="751"/>
    </location>
</feature>
<accession>S9ZM52</accession>
<dbReference type="GO" id="GO:0071732">
    <property type="term" value="P:cellular response to nitric oxide"/>
    <property type="evidence" value="ECO:0007669"/>
    <property type="project" value="UniProtKB-ARBA"/>
</dbReference>
<evidence type="ECO:0000313" key="7">
    <source>
        <dbReference type="EMBL" id="EPZ15681.1"/>
    </source>
</evidence>
<dbReference type="InterPro" id="IPR000700">
    <property type="entry name" value="PAS-assoc_C"/>
</dbReference>
<dbReference type="EMBL" id="ATJV01000052">
    <property type="protein sequence ID" value="EPZ15681.1"/>
    <property type="molecule type" value="Genomic_DNA"/>
</dbReference>
<keyword evidence="8" id="KW-1185">Reference proteome</keyword>
<evidence type="ECO:0008006" key="9">
    <source>
        <dbReference type="Google" id="ProtNLM"/>
    </source>
</evidence>
<dbReference type="PROSITE" id="PS50887">
    <property type="entry name" value="GGDEF"/>
    <property type="match status" value="1"/>
</dbReference>
<dbReference type="PROSITE" id="PS50113">
    <property type="entry name" value="PAC"/>
    <property type="match status" value="1"/>
</dbReference>